<accession>A0A0A9F8S6</accession>
<proteinExistence type="predicted"/>
<name>A0A0A9F8S6_ARUDO</name>
<evidence type="ECO:0000313" key="1">
    <source>
        <dbReference type="EMBL" id="JAE08747.1"/>
    </source>
</evidence>
<organism evidence="1">
    <name type="scientific">Arundo donax</name>
    <name type="common">Giant reed</name>
    <name type="synonym">Donax arundinaceus</name>
    <dbReference type="NCBI Taxonomy" id="35708"/>
    <lineage>
        <taxon>Eukaryota</taxon>
        <taxon>Viridiplantae</taxon>
        <taxon>Streptophyta</taxon>
        <taxon>Embryophyta</taxon>
        <taxon>Tracheophyta</taxon>
        <taxon>Spermatophyta</taxon>
        <taxon>Magnoliopsida</taxon>
        <taxon>Liliopsida</taxon>
        <taxon>Poales</taxon>
        <taxon>Poaceae</taxon>
        <taxon>PACMAD clade</taxon>
        <taxon>Arundinoideae</taxon>
        <taxon>Arundineae</taxon>
        <taxon>Arundo</taxon>
    </lineage>
</organism>
<sequence>MEVLVVQEKYSASTLLGAWKLPTGLIHESEEIFLQELSKRSRRPE</sequence>
<evidence type="ECO:0008006" key="2">
    <source>
        <dbReference type="Google" id="ProtNLM"/>
    </source>
</evidence>
<protein>
    <recommendedName>
        <fullName evidence="2">Nudix hydrolase domain-containing protein</fullName>
    </recommendedName>
</protein>
<dbReference type="EMBL" id="GBRH01189149">
    <property type="protein sequence ID" value="JAE08747.1"/>
    <property type="molecule type" value="Transcribed_RNA"/>
</dbReference>
<reference evidence="1" key="1">
    <citation type="submission" date="2014-09" db="EMBL/GenBank/DDBJ databases">
        <authorList>
            <person name="Magalhaes I.L.F."/>
            <person name="Oliveira U."/>
            <person name="Santos F.R."/>
            <person name="Vidigal T.H.D.A."/>
            <person name="Brescovit A.D."/>
            <person name="Santos A.J."/>
        </authorList>
    </citation>
    <scope>NUCLEOTIDE SEQUENCE</scope>
    <source>
        <tissue evidence="1">Shoot tissue taken approximately 20 cm above the soil surface</tissue>
    </source>
</reference>
<reference evidence="1" key="2">
    <citation type="journal article" date="2015" name="Data Brief">
        <title>Shoot transcriptome of the giant reed, Arundo donax.</title>
        <authorList>
            <person name="Barrero R.A."/>
            <person name="Guerrero F.D."/>
            <person name="Moolhuijzen P."/>
            <person name="Goolsby J.A."/>
            <person name="Tidwell J."/>
            <person name="Bellgard S.E."/>
            <person name="Bellgard M.I."/>
        </authorList>
    </citation>
    <scope>NUCLEOTIDE SEQUENCE</scope>
    <source>
        <tissue evidence="1">Shoot tissue taken approximately 20 cm above the soil surface</tissue>
    </source>
</reference>
<dbReference type="AlphaFoldDB" id="A0A0A9F8S6"/>